<evidence type="ECO:0000256" key="6">
    <source>
        <dbReference type="SAM" id="MobiDB-lite"/>
    </source>
</evidence>
<dbReference type="Gene3D" id="2.40.30.10">
    <property type="entry name" value="Translation factors"/>
    <property type="match status" value="2"/>
</dbReference>
<dbReference type="InterPro" id="IPR027417">
    <property type="entry name" value="P-loop_NTPase"/>
</dbReference>
<gene>
    <name evidence="8" type="ORF">PECAL_4P25000</name>
</gene>
<dbReference type="GO" id="GO:0005525">
    <property type="term" value="F:GTP binding"/>
    <property type="evidence" value="ECO:0007669"/>
    <property type="project" value="UniProtKB-KW"/>
</dbReference>
<dbReference type="InterPro" id="IPR000795">
    <property type="entry name" value="T_Tr_GTP-bd_dom"/>
</dbReference>
<evidence type="ECO:0000256" key="5">
    <source>
        <dbReference type="ARBA" id="ARBA00023134"/>
    </source>
</evidence>
<dbReference type="CDD" id="cd03708">
    <property type="entry name" value="GTPBP_III"/>
    <property type="match status" value="1"/>
</dbReference>
<keyword evidence="5" id="KW-0342">GTP-binding</keyword>
<evidence type="ECO:0000313" key="8">
    <source>
        <dbReference type="EMBL" id="CAH0375175.1"/>
    </source>
</evidence>
<keyword evidence="4" id="KW-0547">Nucleotide-binding</keyword>
<organism evidence="8 9">
    <name type="scientific">Pelagomonas calceolata</name>
    <dbReference type="NCBI Taxonomy" id="35677"/>
    <lineage>
        <taxon>Eukaryota</taxon>
        <taxon>Sar</taxon>
        <taxon>Stramenopiles</taxon>
        <taxon>Ochrophyta</taxon>
        <taxon>Pelagophyceae</taxon>
        <taxon>Pelagomonadales</taxon>
        <taxon>Pelagomonadaceae</taxon>
        <taxon>Pelagomonas</taxon>
    </lineage>
</organism>
<dbReference type="CDD" id="cd04165">
    <property type="entry name" value="GTPBP1_like"/>
    <property type="match status" value="1"/>
</dbReference>
<feature type="domain" description="Tr-type G" evidence="7">
    <location>
        <begin position="157"/>
        <end position="386"/>
    </location>
</feature>
<dbReference type="InterPro" id="IPR035531">
    <property type="entry name" value="GTPBP1-like"/>
</dbReference>
<dbReference type="InterPro" id="IPR009001">
    <property type="entry name" value="Transl_elong_EF1A/Init_IF2_C"/>
</dbReference>
<dbReference type="GO" id="GO:0003746">
    <property type="term" value="F:translation elongation factor activity"/>
    <property type="evidence" value="ECO:0007669"/>
    <property type="project" value="TreeGrafter"/>
</dbReference>
<dbReference type="PANTHER" id="PTHR43721">
    <property type="entry name" value="ELONGATION FACTOR TU-RELATED"/>
    <property type="match status" value="1"/>
</dbReference>
<comment type="subcellular location">
    <subcellularLocation>
        <location evidence="1">Plastid</location>
        <location evidence="1">Chloroplast</location>
    </subcellularLocation>
</comment>
<name>A0A8J2X1R9_9STRA</name>
<dbReference type="PANTHER" id="PTHR43721:SF9">
    <property type="entry name" value="GTP-BINDING PROTEIN 1"/>
    <property type="match status" value="1"/>
</dbReference>
<comment type="caution">
    <text evidence="8">The sequence shown here is derived from an EMBL/GenBank/DDBJ whole genome shotgun (WGS) entry which is preliminary data.</text>
</comment>
<dbReference type="Gene3D" id="3.40.50.300">
    <property type="entry name" value="P-loop containing nucleotide triphosphate hydrolases"/>
    <property type="match status" value="1"/>
</dbReference>
<dbReference type="InterPro" id="IPR050055">
    <property type="entry name" value="EF-Tu_GTPase"/>
</dbReference>
<sequence>MGAEERIRPPSPGTSNRVTPENSLDNLKSIEAKLPVADSLFGGPAEQLAPECDEGNIEYKLKLVDVDDDRFDRLVTQLRYRLTEGLGEALYELGVGDDGKPHGLDENDLNESLSTLRRMAAAVGAEVTVLHCREGRSVGHVIEAIVRERPLDGGAGLIELRVAVVGNVDSGKSTLVGALSEGQLDNGRGLARGHCFRHKHEVDNGRTSSVSQLTLGFGTNGSVTNYSSVRPHTQEEVLKESSKLVTFVDLCGHERYLKTTVFGLTGAVPDFGAVVLGANAGVQKMTREHIGLLLALRLPFFAVITKIDLAPANVLQETVDGLCKLLKGRNVRKMPYLVKDAGGCLSCARQLAEGARLVPVFQVSNVNGENLDLLRLFLNALPARRDWVDKRNDRVEFCIDDAFNVPGVGVVVAGTVLKGSVRLTHGQGPVLLLGPDTTGQFKRVQVKGIHTKAVAVDEVRAGQSASFAVKVVDGNKTDRQLKRAHVRKGMVLLDPELKPRATRAFAAEVFVLHHPTTIKRGYQPVVHARTVRQVAAVQDMNVELLRSGTRARVRFRFQHYPEYLSPGTPIIFREGNTRGIGVVKRVLYDDVDVKPMQVKKEALEEAAPVVTPLGT</sequence>
<dbReference type="FunFam" id="3.40.50.300:FF:000091">
    <property type="entry name" value="Probable GTP-binding protein 1"/>
    <property type="match status" value="1"/>
</dbReference>
<keyword evidence="9" id="KW-1185">Reference proteome</keyword>
<dbReference type="PROSITE" id="PS51722">
    <property type="entry name" value="G_TR_2"/>
    <property type="match status" value="1"/>
</dbReference>
<feature type="compositionally biased region" description="Polar residues" evidence="6">
    <location>
        <begin position="13"/>
        <end position="22"/>
    </location>
</feature>
<evidence type="ECO:0000256" key="4">
    <source>
        <dbReference type="ARBA" id="ARBA00022741"/>
    </source>
</evidence>
<dbReference type="Proteomes" id="UP000789595">
    <property type="component" value="Unassembled WGS sequence"/>
</dbReference>
<dbReference type="OrthoDB" id="1727108at2759"/>
<dbReference type="SUPFAM" id="SSF50465">
    <property type="entry name" value="EF-Tu/eEF-1alpha/eIF2-gamma C-terminal domain"/>
    <property type="match status" value="1"/>
</dbReference>
<feature type="region of interest" description="Disordered" evidence="6">
    <location>
        <begin position="1"/>
        <end position="22"/>
    </location>
</feature>
<dbReference type="EMBL" id="CAKKNE010000004">
    <property type="protein sequence ID" value="CAH0375175.1"/>
    <property type="molecule type" value="Genomic_DNA"/>
</dbReference>
<evidence type="ECO:0000259" key="7">
    <source>
        <dbReference type="PROSITE" id="PS51722"/>
    </source>
</evidence>
<dbReference type="Pfam" id="PF00009">
    <property type="entry name" value="GTP_EFTU"/>
    <property type="match status" value="1"/>
</dbReference>
<dbReference type="GO" id="GO:0009507">
    <property type="term" value="C:chloroplast"/>
    <property type="evidence" value="ECO:0007669"/>
    <property type="project" value="UniProtKB-SubCell"/>
</dbReference>
<comment type="similarity">
    <text evidence="2">Belongs to the TRAFAC class translation factor GTPase superfamily. Classic translation factor GTPase family. EF-Tu/EF-1A subfamily.</text>
</comment>
<protein>
    <recommendedName>
        <fullName evidence="3">Elongation factor Tu, chloroplastic</fullName>
    </recommendedName>
</protein>
<evidence type="ECO:0000256" key="3">
    <source>
        <dbReference type="ARBA" id="ARBA00021392"/>
    </source>
</evidence>
<evidence type="ECO:0000256" key="2">
    <source>
        <dbReference type="ARBA" id="ARBA00007249"/>
    </source>
</evidence>
<accession>A0A8J2X1R9</accession>
<proteinExistence type="inferred from homology"/>
<dbReference type="InterPro" id="IPR009000">
    <property type="entry name" value="Transl_B-barrel_sf"/>
</dbReference>
<evidence type="ECO:0000313" key="9">
    <source>
        <dbReference type="Proteomes" id="UP000789595"/>
    </source>
</evidence>
<evidence type="ECO:0000256" key="1">
    <source>
        <dbReference type="ARBA" id="ARBA00004229"/>
    </source>
</evidence>
<dbReference type="GO" id="GO:0003924">
    <property type="term" value="F:GTPase activity"/>
    <property type="evidence" value="ECO:0007669"/>
    <property type="project" value="InterPro"/>
</dbReference>
<reference evidence="8" key="1">
    <citation type="submission" date="2021-11" db="EMBL/GenBank/DDBJ databases">
        <authorList>
            <consortium name="Genoscope - CEA"/>
            <person name="William W."/>
        </authorList>
    </citation>
    <scope>NUCLEOTIDE SEQUENCE</scope>
</reference>
<dbReference type="AlphaFoldDB" id="A0A8J2X1R9"/>
<dbReference type="SUPFAM" id="SSF52540">
    <property type="entry name" value="P-loop containing nucleoside triphosphate hydrolases"/>
    <property type="match status" value="1"/>
</dbReference>
<dbReference type="SUPFAM" id="SSF50447">
    <property type="entry name" value="Translation proteins"/>
    <property type="match status" value="1"/>
</dbReference>